<dbReference type="InterPro" id="IPR052631">
    <property type="entry name" value="Paired_homeobox_Bicoid"/>
</dbReference>
<dbReference type="OrthoDB" id="6159439at2759"/>
<evidence type="ECO:0000256" key="3">
    <source>
        <dbReference type="SAM" id="MobiDB-lite"/>
    </source>
</evidence>
<dbReference type="STRING" id="282301.A0A267FYB3"/>
<dbReference type="PANTHER" id="PTHR46255">
    <property type="entry name" value="SHORT STATURE HOMEOBOX"/>
    <property type="match status" value="1"/>
</dbReference>
<name>A0A267FYB3_9PLAT</name>
<accession>A0A267FYB3</accession>
<feature type="compositionally biased region" description="Polar residues" evidence="3">
    <location>
        <begin position="196"/>
        <end position="208"/>
    </location>
</feature>
<protein>
    <recommendedName>
        <fullName evidence="4">Homeobox domain-containing protein</fullName>
    </recommendedName>
</protein>
<dbReference type="PANTHER" id="PTHR46255:SF3">
    <property type="entry name" value="HOMEOBOX DOMAIN-CONTAINING PROTEIN"/>
    <property type="match status" value="1"/>
</dbReference>
<dbReference type="Proteomes" id="UP000215902">
    <property type="component" value="Unassembled WGS sequence"/>
</dbReference>
<evidence type="ECO:0000256" key="2">
    <source>
        <dbReference type="RuleBase" id="RU000682"/>
    </source>
</evidence>
<dbReference type="SUPFAM" id="SSF46689">
    <property type="entry name" value="Homeodomain-like"/>
    <property type="match status" value="1"/>
</dbReference>
<dbReference type="SMART" id="SM00389">
    <property type="entry name" value="HOX"/>
    <property type="match status" value="1"/>
</dbReference>
<dbReference type="InterPro" id="IPR001356">
    <property type="entry name" value="HD"/>
</dbReference>
<sequence>QKWTPWTELAATNTNIKSEKTLFPIKSVMEGTPSFVQFNRPFHYADAAPASSSVASTSATASAPVLALQETPKATLPRRRANLTAVQRRELERMFELQKYPDYRELELLSRTIGIPYRKVLIWFKNRRAKDRRVRKVDYGPHDFIASSAASAAAAAAAAAASGPSYFQSPKSPMQLQQHYQQHHQHLQQQQQQPQSYFSYYGSTSFQNPQPPGSSYLHQQPGMFASPPTPEFSTASPSNLAPAASFLAPFSHQNSACLASGEWPLPHQSSQSQQPQQHQPRVRYIADFIAENNSSTPMMQSRMP</sequence>
<dbReference type="Gene3D" id="1.10.10.60">
    <property type="entry name" value="Homeodomain-like"/>
    <property type="match status" value="1"/>
</dbReference>
<gene>
    <name evidence="5" type="ORF">BOX15_Mlig013580g2</name>
</gene>
<feature type="DNA-binding region" description="Homeobox" evidence="1">
    <location>
        <begin position="76"/>
        <end position="135"/>
    </location>
</feature>
<feature type="region of interest" description="Disordered" evidence="3">
    <location>
        <begin position="261"/>
        <end position="280"/>
    </location>
</feature>
<dbReference type="GO" id="GO:1990837">
    <property type="term" value="F:sequence-specific double-stranded DNA binding"/>
    <property type="evidence" value="ECO:0007669"/>
    <property type="project" value="TreeGrafter"/>
</dbReference>
<dbReference type="GO" id="GO:0000981">
    <property type="term" value="F:DNA-binding transcription factor activity, RNA polymerase II-specific"/>
    <property type="evidence" value="ECO:0007669"/>
    <property type="project" value="TreeGrafter"/>
</dbReference>
<feature type="region of interest" description="Disordered" evidence="3">
    <location>
        <begin position="164"/>
        <end position="237"/>
    </location>
</feature>
<evidence type="ECO:0000256" key="1">
    <source>
        <dbReference type="PROSITE-ProRule" id="PRU00108"/>
    </source>
</evidence>
<dbReference type="Pfam" id="PF00046">
    <property type="entry name" value="Homeodomain"/>
    <property type="match status" value="1"/>
</dbReference>
<feature type="non-terminal residue" evidence="5">
    <location>
        <position position="1"/>
    </location>
</feature>
<evidence type="ECO:0000259" key="4">
    <source>
        <dbReference type="PROSITE" id="PS50071"/>
    </source>
</evidence>
<dbReference type="AlphaFoldDB" id="A0A267FYB3"/>
<feature type="compositionally biased region" description="Polar residues" evidence="3">
    <location>
        <begin position="165"/>
        <end position="174"/>
    </location>
</feature>
<organism evidence="5 6">
    <name type="scientific">Macrostomum lignano</name>
    <dbReference type="NCBI Taxonomy" id="282301"/>
    <lineage>
        <taxon>Eukaryota</taxon>
        <taxon>Metazoa</taxon>
        <taxon>Spiralia</taxon>
        <taxon>Lophotrochozoa</taxon>
        <taxon>Platyhelminthes</taxon>
        <taxon>Rhabditophora</taxon>
        <taxon>Macrostomorpha</taxon>
        <taxon>Macrostomida</taxon>
        <taxon>Macrostomidae</taxon>
        <taxon>Macrostomum</taxon>
    </lineage>
</organism>
<feature type="domain" description="Homeobox" evidence="4">
    <location>
        <begin position="74"/>
        <end position="134"/>
    </location>
</feature>
<evidence type="ECO:0000313" key="6">
    <source>
        <dbReference type="Proteomes" id="UP000215902"/>
    </source>
</evidence>
<reference evidence="5 6" key="1">
    <citation type="submission" date="2017-06" db="EMBL/GenBank/DDBJ databases">
        <title>A platform for efficient transgenesis in Macrostomum lignano, a flatworm model organism for stem cell research.</title>
        <authorList>
            <person name="Berezikov E."/>
        </authorList>
    </citation>
    <scope>NUCLEOTIDE SEQUENCE [LARGE SCALE GENOMIC DNA]</scope>
    <source>
        <strain evidence="5">DV1</strain>
        <tissue evidence="5">Whole organism</tissue>
    </source>
</reference>
<feature type="compositionally biased region" description="Low complexity" evidence="3">
    <location>
        <begin position="266"/>
        <end position="279"/>
    </location>
</feature>
<dbReference type="InterPro" id="IPR009057">
    <property type="entry name" value="Homeodomain-like_sf"/>
</dbReference>
<comment type="subcellular location">
    <subcellularLocation>
        <location evidence="1 2">Nucleus</location>
    </subcellularLocation>
</comment>
<dbReference type="EMBL" id="NIVC01000666">
    <property type="protein sequence ID" value="PAA78801.1"/>
    <property type="molecule type" value="Genomic_DNA"/>
</dbReference>
<dbReference type="GO" id="GO:0005634">
    <property type="term" value="C:nucleus"/>
    <property type="evidence" value="ECO:0007669"/>
    <property type="project" value="UniProtKB-SubCell"/>
</dbReference>
<keyword evidence="1 2" id="KW-0371">Homeobox</keyword>
<keyword evidence="1 2" id="KW-0539">Nucleus</keyword>
<dbReference type="PROSITE" id="PS50071">
    <property type="entry name" value="HOMEOBOX_2"/>
    <property type="match status" value="1"/>
</dbReference>
<evidence type="ECO:0000313" key="5">
    <source>
        <dbReference type="EMBL" id="PAA78801.1"/>
    </source>
</evidence>
<keyword evidence="6" id="KW-1185">Reference proteome</keyword>
<proteinExistence type="predicted"/>
<keyword evidence="1 2" id="KW-0238">DNA-binding</keyword>
<dbReference type="CDD" id="cd00086">
    <property type="entry name" value="homeodomain"/>
    <property type="match status" value="1"/>
</dbReference>
<comment type="caution">
    <text evidence="5">The sequence shown here is derived from an EMBL/GenBank/DDBJ whole genome shotgun (WGS) entry which is preliminary data.</text>
</comment>